<keyword evidence="3" id="KW-1185">Reference proteome</keyword>
<dbReference type="EMBL" id="JAWXYC010000003">
    <property type="protein sequence ID" value="MDX5950841.1"/>
    <property type="molecule type" value="Genomic_DNA"/>
</dbReference>
<organism evidence="2 3">
    <name type="scientific">Azospirillum brasilense</name>
    <dbReference type="NCBI Taxonomy" id="192"/>
    <lineage>
        <taxon>Bacteria</taxon>
        <taxon>Pseudomonadati</taxon>
        <taxon>Pseudomonadota</taxon>
        <taxon>Alphaproteobacteria</taxon>
        <taxon>Rhodospirillales</taxon>
        <taxon>Azospirillaceae</taxon>
        <taxon>Azospirillum</taxon>
    </lineage>
</organism>
<comment type="caution">
    <text evidence="2">The sequence shown here is derived from an EMBL/GenBank/DDBJ whole genome shotgun (WGS) entry which is preliminary data.</text>
</comment>
<name>A0ABU4P0M4_AZOBR</name>
<dbReference type="RefSeq" id="WP_236778232.1">
    <property type="nucleotide sequence ID" value="NZ_CP012915.1"/>
</dbReference>
<sequence>MDLSALAMALKGNALTMFNEALGDEDRRKLDDAVRAGTLTGDEVAKGLTTRLKRIGFAQSGVDVATIDLDSEAANRALGGAVLLQRGQRRSDTPTQPDNSPIRVDKPSASPSPATSRDAQANAYFLAIEDGGDDASKKIADLGINLSPFAAFGDAVRRLIGKGAFDYR</sequence>
<protein>
    <submittedName>
        <fullName evidence="2">Uncharacterized protein</fullName>
    </submittedName>
</protein>
<feature type="region of interest" description="Disordered" evidence="1">
    <location>
        <begin position="83"/>
        <end position="117"/>
    </location>
</feature>
<evidence type="ECO:0000313" key="2">
    <source>
        <dbReference type="EMBL" id="MDX5950841.1"/>
    </source>
</evidence>
<accession>A0ABU4P0M4</accession>
<evidence type="ECO:0000313" key="3">
    <source>
        <dbReference type="Proteomes" id="UP001277471"/>
    </source>
</evidence>
<gene>
    <name evidence="2" type="ORF">SIM66_06530</name>
</gene>
<reference evidence="2 3" key="1">
    <citation type="submission" date="2023-11" db="EMBL/GenBank/DDBJ databases">
        <title>MicrobeMod: A computational toolkit for identifying prokaryotic methylation and restriction-modification with nanopore sequencing.</title>
        <authorList>
            <person name="Crits-Christoph A."/>
            <person name="Kang S.C."/>
            <person name="Lee H."/>
            <person name="Ostrov N."/>
        </authorList>
    </citation>
    <scope>NUCLEOTIDE SEQUENCE [LARGE SCALE GENOMIC DNA]</scope>
    <source>
        <strain evidence="2 3">ATCC 29145</strain>
    </source>
</reference>
<evidence type="ECO:0000256" key="1">
    <source>
        <dbReference type="SAM" id="MobiDB-lite"/>
    </source>
</evidence>
<proteinExistence type="predicted"/>
<dbReference type="Proteomes" id="UP001277471">
    <property type="component" value="Unassembled WGS sequence"/>
</dbReference>
<dbReference type="GeneID" id="56447359"/>